<dbReference type="InParanoid" id="A0A2S8SUQ3"/>
<accession>A0A2S8SUQ3</accession>
<gene>
    <name evidence="2" type="ORF">B1R32_105182</name>
</gene>
<feature type="chain" id="PRO_5015547378" description="DUF5666 domain-containing protein" evidence="1">
    <location>
        <begin position="25"/>
        <end position="327"/>
    </location>
</feature>
<dbReference type="EMBL" id="NIGF01000005">
    <property type="protein sequence ID" value="PQV64499.1"/>
    <property type="molecule type" value="Genomic_DNA"/>
</dbReference>
<dbReference type="Proteomes" id="UP000237684">
    <property type="component" value="Unassembled WGS sequence"/>
</dbReference>
<evidence type="ECO:0000313" key="3">
    <source>
        <dbReference type="Proteomes" id="UP000237684"/>
    </source>
</evidence>
<evidence type="ECO:0000256" key="1">
    <source>
        <dbReference type="SAM" id="SignalP"/>
    </source>
</evidence>
<sequence length="327" mass="34500">MKKVVYLAALAALSPLAISTPAHAVVLEQKWAPGQNLSYQTALNGTMNMQAPAGANFPLAGVPLEVEISGNGLTQLQVMSVDTNGVAAVVMRVPKFDLQGQTLGQKGRLVLQDGTSRVTLNGKAIKVGDGTNPLNNSNAALRISRQGRFVGMQDLRAKTAPATKNEEETVDPAQAIDRGTLLMTSLMRSLPTLWPGRDVQVGETWKSEISIPVPSPTDSKTLVPTQFGAYDWTLKGTEIVGGKELQRVGVVGKVNVDSKQFRPANPKTPGGVAQQSVSGDVWLDAAAGQIQRADLVLGARVEGGQGPKSQGFADFTGTLQLDLNNAL</sequence>
<feature type="signal peptide" evidence="1">
    <location>
        <begin position="1"/>
        <end position="24"/>
    </location>
</feature>
<organism evidence="2 3">
    <name type="scientific">Abditibacterium utsteinense</name>
    <dbReference type="NCBI Taxonomy" id="1960156"/>
    <lineage>
        <taxon>Bacteria</taxon>
        <taxon>Pseudomonadati</taxon>
        <taxon>Abditibacteriota</taxon>
        <taxon>Abditibacteriia</taxon>
        <taxon>Abditibacteriales</taxon>
        <taxon>Abditibacteriaceae</taxon>
        <taxon>Abditibacterium</taxon>
    </lineage>
</organism>
<dbReference type="RefSeq" id="WP_105483281.1">
    <property type="nucleotide sequence ID" value="NZ_NIGF01000005.1"/>
</dbReference>
<dbReference type="AlphaFoldDB" id="A0A2S8SUQ3"/>
<evidence type="ECO:0000313" key="2">
    <source>
        <dbReference type="EMBL" id="PQV64499.1"/>
    </source>
</evidence>
<name>A0A2S8SUQ3_9BACT</name>
<keyword evidence="1" id="KW-0732">Signal</keyword>
<protein>
    <recommendedName>
        <fullName evidence="4">DUF5666 domain-containing protein</fullName>
    </recommendedName>
</protein>
<proteinExistence type="predicted"/>
<evidence type="ECO:0008006" key="4">
    <source>
        <dbReference type="Google" id="ProtNLM"/>
    </source>
</evidence>
<keyword evidence="3" id="KW-1185">Reference proteome</keyword>
<comment type="caution">
    <text evidence="2">The sequence shown here is derived from an EMBL/GenBank/DDBJ whole genome shotgun (WGS) entry which is preliminary data.</text>
</comment>
<reference evidence="2 3" key="1">
    <citation type="journal article" date="2018" name="Syst. Appl. Microbiol.">
        <title>Abditibacterium utsteinense sp. nov., the first cultivated member of candidate phylum FBP, isolated from ice-free Antarctic soil samples.</title>
        <authorList>
            <person name="Tahon G."/>
            <person name="Tytgat B."/>
            <person name="Lebbe L."/>
            <person name="Carlier A."/>
            <person name="Willems A."/>
        </authorList>
    </citation>
    <scope>NUCLEOTIDE SEQUENCE [LARGE SCALE GENOMIC DNA]</scope>
    <source>
        <strain evidence="2 3">LMG 29911</strain>
    </source>
</reference>